<name>A0A2P2LCF2_RHIMU</name>
<feature type="transmembrane region" description="Helical" evidence="1">
    <location>
        <begin position="68"/>
        <end position="87"/>
    </location>
</feature>
<proteinExistence type="predicted"/>
<evidence type="ECO:0000313" key="2">
    <source>
        <dbReference type="EMBL" id="MBX15654.1"/>
    </source>
</evidence>
<sequence>MVSILIVRILKWTLLMEGMVSATTPVLLQSNDSVGLMNFMSALLMLWHNLVAQIVSFADSWLIIFDSWLVFFNFQWGIFIYFFYFLLHPLPPAPPKTKKKHSSPIGDMPEDLIWWFNS</sequence>
<evidence type="ECO:0000256" key="1">
    <source>
        <dbReference type="SAM" id="Phobius"/>
    </source>
</evidence>
<keyword evidence="1" id="KW-0472">Membrane</keyword>
<organism evidence="2">
    <name type="scientific">Rhizophora mucronata</name>
    <name type="common">Asiatic mangrove</name>
    <dbReference type="NCBI Taxonomy" id="61149"/>
    <lineage>
        <taxon>Eukaryota</taxon>
        <taxon>Viridiplantae</taxon>
        <taxon>Streptophyta</taxon>
        <taxon>Embryophyta</taxon>
        <taxon>Tracheophyta</taxon>
        <taxon>Spermatophyta</taxon>
        <taxon>Magnoliopsida</taxon>
        <taxon>eudicotyledons</taxon>
        <taxon>Gunneridae</taxon>
        <taxon>Pentapetalae</taxon>
        <taxon>rosids</taxon>
        <taxon>fabids</taxon>
        <taxon>Malpighiales</taxon>
        <taxon>Rhizophoraceae</taxon>
        <taxon>Rhizophora</taxon>
    </lineage>
</organism>
<reference evidence="2" key="1">
    <citation type="submission" date="2018-02" db="EMBL/GenBank/DDBJ databases">
        <title>Rhizophora mucronata_Transcriptome.</title>
        <authorList>
            <person name="Meera S.P."/>
            <person name="Sreeshan A."/>
            <person name="Augustine A."/>
        </authorList>
    </citation>
    <scope>NUCLEOTIDE SEQUENCE</scope>
    <source>
        <tissue evidence="2">Leaf</tissue>
    </source>
</reference>
<dbReference type="EMBL" id="GGEC01035170">
    <property type="protein sequence ID" value="MBX15654.1"/>
    <property type="molecule type" value="Transcribed_RNA"/>
</dbReference>
<dbReference type="AlphaFoldDB" id="A0A2P2LCF2"/>
<keyword evidence="1" id="KW-1133">Transmembrane helix</keyword>
<protein>
    <submittedName>
        <fullName evidence="2">Uncharacterized protein</fullName>
    </submittedName>
</protein>
<accession>A0A2P2LCF2</accession>
<feature type="transmembrane region" description="Helical" evidence="1">
    <location>
        <begin position="38"/>
        <end position="56"/>
    </location>
</feature>
<keyword evidence="1" id="KW-0812">Transmembrane</keyword>